<dbReference type="Proteomes" id="UP000538670">
    <property type="component" value="Unassembled WGS sequence"/>
</dbReference>
<evidence type="ECO:0000259" key="11">
    <source>
        <dbReference type="Pfam" id="PF00593"/>
    </source>
</evidence>
<keyword evidence="2 8" id="KW-0813">Transport</keyword>
<dbReference type="InterPro" id="IPR039426">
    <property type="entry name" value="TonB-dep_rcpt-like"/>
</dbReference>
<keyword evidence="14" id="KW-1185">Reference proteome</keyword>
<dbReference type="AlphaFoldDB" id="A0A7W6AD17"/>
<dbReference type="PANTHER" id="PTHR47234">
    <property type="match status" value="1"/>
</dbReference>
<evidence type="ECO:0000256" key="6">
    <source>
        <dbReference type="ARBA" id="ARBA00023136"/>
    </source>
</evidence>
<dbReference type="CDD" id="cd01347">
    <property type="entry name" value="ligand_gated_channel"/>
    <property type="match status" value="1"/>
</dbReference>
<sequence length="867" mass="92188">MRSLHATILLVSVSSLGLALPAMAQTATSASPAAQQDGESQDMVIVTGSRIPGRTLADSPVPVDVIGGEQLTNAGYTETNKLLNQLVPSFNFPQPSITDGTDSLRPATLRGLAPDQTLVLVNGKRRHQAALLNLNGSVGRGSGAVDLNEIIPIAIDRIEILRDGASSLYGSDAIAGVINIQLSKRKGVRGSVTYGQYRTSMDGVKDLLGVQTDAAGNPVIAVSGGTNRANDILGLNYAQDDRVRHDGDTLTLASSIGLPMGEGGYFVFSSQFRDRDPTQRAAADPRRQYVAGDARELTANRFNHAYGDGKTRDMNLFVNAGTQIAGQFDLYTFGSYGIRDGLGAGFFRRPNDSRNRDWSASTTTFVPFYANGFLPFIRSEIADYSGAVGVKGEIADGWNADLSVVYGANSLDYSVENSFNTSLGGANSPRNFYAGGIRFGQTVANLDLSHRFDVGFLQSLGFAAGGEFRRENFQIRAGNPASYVNGPFVPNGAPGGAQVFPGFRPSNVTDVSRNSFAGYVELDAEVSEALSVQAAGRYEHYSDFGDTVNGKLAGRLQLFPGVAIRGSISTGFRAPSLAQQYFSTSSTNNVAGTLLEILTVPVSSPLAIALGSKPLQPEKATNFGGGLTFDPIPGFNVTADYYQIRIRDRIVLSENLQGAAVNALLQAQGFAGVNSARFFVNGVDTKTQGVDVIATYRVPDFGYGRVSLTAGFNYNDQTITGRESLPSLPGLLVFGRAESYRLTRGQPNSKINLGADYELGRVSATIRANRYGTVFSAGTATDLAIAPGAGAGDFTLAPKWITDAEVRVKPIEALELAIGADNLFDIYPTRAPVGGTFGVNNYFLPYSSLSPFGFNGRFLYARASVNF</sequence>
<feature type="domain" description="TonB-dependent receptor plug" evidence="12">
    <location>
        <begin position="56"/>
        <end position="177"/>
    </location>
</feature>
<evidence type="ECO:0000256" key="3">
    <source>
        <dbReference type="ARBA" id="ARBA00022452"/>
    </source>
</evidence>
<feature type="domain" description="TonB-dependent receptor-like beta-barrel" evidence="11">
    <location>
        <begin position="334"/>
        <end position="823"/>
    </location>
</feature>
<dbReference type="InterPro" id="IPR000531">
    <property type="entry name" value="Beta-barrel_TonB"/>
</dbReference>
<feature type="signal peptide" evidence="10">
    <location>
        <begin position="1"/>
        <end position="24"/>
    </location>
</feature>
<keyword evidence="6 8" id="KW-0472">Membrane</keyword>
<comment type="subcellular location">
    <subcellularLocation>
        <location evidence="1 8">Cell outer membrane</location>
        <topology evidence="1 8">Multi-pass membrane protein</topology>
    </subcellularLocation>
</comment>
<dbReference type="Pfam" id="PF00593">
    <property type="entry name" value="TonB_dep_Rec_b-barrel"/>
    <property type="match status" value="1"/>
</dbReference>
<dbReference type="EMBL" id="JACIDH010000007">
    <property type="protein sequence ID" value="MBB3879505.1"/>
    <property type="molecule type" value="Genomic_DNA"/>
</dbReference>
<organism evidence="13 14">
    <name type="scientific">Sphingomonas pseudosanguinis</name>
    <dbReference type="NCBI Taxonomy" id="413712"/>
    <lineage>
        <taxon>Bacteria</taxon>
        <taxon>Pseudomonadati</taxon>
        <taxon>Pseudomonadota</taxon>
        <taxon>Alphaproteobacteria</taxon>
        <taxon>Sphingomonadales</taxon>
        <taxon>Sphingomonadaceae</taxon>
        <taxon>Sphingomonas</taxon>
    </lineage>
</organism>
<proteinExistence type="inferred from homology"/>
<evidence type="ECO:0000256" key="4">
    <source>
        <dbReference type="ARBA" id="ARBA00022692"/>
    </source>
</evidence>
<dbReference type="InterPro" id="IPR012910">
    <property type="entry name" value="Plug_dom"/>
</dbReference>
<dbReference type="PANTHER" id="PTHR47234:SF3">
    <property type="entry name" value="SECRETIN_TONB SHORT N-TERMINAL DOMAIN-CONTAINING PROTEIN"/>
    <property type="match status" value="1"/>
</dbReference>
<keyword evidence="5 9" id="KW-0798">TonB box</keyword>
<dbReference type="Gene3D" id="2.40.170.20">
    <property type="entry name" value="TonB-dependent receptor, beta-barrel domain"/>
    <property type="match status" value="1"/>
</dbReference>
<dbReference type="InterPro" id="IPR036942">
    <property type="entry name" value="Beta-barrel_TonB_sf"/>
</dbReference>
<feature type="chain" id="PRO_5030836763" evidence="10">
    <location>
        <begin position="25"/>
        <end position="867"/>
    </location>
</feature>
<evidence type="ECO:0000256" key="1">
    <source>
        <dbReference type="ARBA" id="ARBA00004571"/>
    </source>
</evidence>
<dbReference type="PROSITE" id="PS52016">
    <property type="entry name" value="TONB_DEPENDENT_REC_3"/>
    <property type="match status" value="1"/>
</dbReference>
<evidence type="ECO:0000256" key="2">
    <source>
        <dbReference type="ARBA" id="ARBA00022448"/>
    </source>
</evidence>
<evidence type="ECO:0000259" key="12">
    <source>
        <dbReference type="Pfam" id="PF07715"/>
    </source>
</evidence>
<keyword evidence="3 8" id="KW-1134">Transmembrane beta strand</keyword>
<dbReference type="GO" id="GO:0009279">
    <property type="term" value="C:cell outer membrane"/>
    <property type="evidence" value="ECO:0007669"/>
    <property type="project" value="UniProtKB-SubCell"/>
</dbReference>
<evidence type="ECO:0000313" key="14">
    <source>
        <dbReference type="Proteomes" id="UP000538670"/>
    </source>
</evidence>
<dbReference type="RefSeq" id="WP_183951677.1">
    <property type="nucleotide sequence ID" value="NZ_JACIDH010000007.1"/>
</dbReference>
<evidence type="ECO:0000256" key="8">
    <source>
        <dbReference type="PROSITE-ProRule" id="PRU01360"/>
    </source>
</evidence>
<evidence type="ECO:0000256" key="10">
    <source>
        <dbReference type="SAM" id="SignalP"/>
    </source>
</evidence>
<keyword evidence="7 8" id="KW-0998">Cell outer membrane</keyword>
<keyword evidence="13" id="KW-0675">Receptor</keyword>
<name>A0A7W6AD17_9SPHN</name>
<accession>A0A7W6AD17</accession>
<keyword evidence="10" id="KW-0732">Signal</keyword>
<evidence type="ECO:0000313" key="13">
    <source>
        <dbReference type="EMBL" id="MBB3879505.1"/>
    </source>
</evidence>
<evidence type="ECO:0000256" key="5">
    <source>
        <dbReference type="ARBA" id="ARBA00023077"/>
    </source>
</evidence>
<comment type="caution">
    <text evidence="13">The sequence shown here is derived from an EMBL/GenBank/DDBJ whole genome shotgun (WGS) entry which is preliminary data.</text>
</comment>
<comment type="similarity">
    <text evidence="8 9">Belongs to the TonB-dependent receptor family.</text>
</comment>
<dbReference type="Pfam" id="PF07715">
    <property type="entry name" value="Plug"/>
    <property type="match status" value="1"/>
</dbReference>
<dbReference type="SUPFAM" id="SSF56935">
    <property type="entry name" value="Porins"/>
    <property type="match status" value="1"/>
</dbReference>
<keyword evidence="4 8" id="KW-0812">Transmembrane</keyword>
<protein>
    <submittedName>
        <fullName evidence="13">Iron complex outermembrane receptor protein</fullName>
    </submittedName>
</protein>
<dbReference type="InterPro" id="IPR037066">
    <property type="entry name" value="Plug_dom_sf"/>
</dbReference>
<dbReference type="Gene3D" id="2.170.130.10">
    <property type="entry name" value="TonB-dependent receptor, plug domain"/>
    <property type="match status" value="1"/>
</dbReference>
<reference evidence="13 14" key="1">
    <citation type="submission" date="2020-08" db="EMBL/GenBank/DDBJ databases">
        <title>Genomic Encyclopedia of Type Strains, Phase IV (KMG-IV): sequencing the most valuable type-strain genomes for metagenomic binning, comparative biology and taxonomic classification.</title>
        <authorList>
            <person name="Goeker M."/>
        </authorList>
    </citation>
    <scope>NUCLEOTIDE SEQUENCE [LARGE SCALE GENOMIC DNA]</scope>
    <source>
        <strain evidence="13 14">DSM 19512</strain>
    </source>
</reference>
<evidence type="ECO:0000256" key="7">
    <source>
        <dbReference type="ARBA" id="ARBA00023237"/>
    </source>
</evidence>
<evidence type="ECO:0000256" key="9">
    <source>
        <dbReference type="RuleBase" id="RU003357"/>
    </source>
</evidence>
<gene>
    <name evidence="13" type="ORF">GGR48_001932</name>
</gene>